<dbReference type="Proteomes" id="UP001148614">
    <property type="component" value="Unassembled WGS sequence"/>
</dbReference>
<comment type="caution">
    <text evidence="3">The sequence shown here is derived from an EMBL/GenBank/DDBJ whole genome shotgun (WGS) entry which is preliminary data.</text>
</comment>
<evidence type="ECO:0008006" key="5">
    <source>
        <dbReference type="Google" id="ProtNLM"/>
    </source>
</evidence>
<keyword evidence="4" id="KW-1185">Reference proteome</keyword>
<name>A0A9W8TK20_9PEZI</name>
<evidence type="ECO:0000256" key="2">
    <source>
        <dbReference type="SAM" id="MobiDB-lite"/>
    </source>
</evidence>
<reference evidence="3" key="1">
    <citation type="submission" date="2022-07" db="EMBL/GenBank/DDBJ databases">
        <title>Genome Sequence of Xylaria arbuscula.</title>
        <authorList>
            <person name="Buettner E."/>
        </authorList>
    </citation>
    <scope>NUCLEOTIDE SEQUENCE</scope>
    <source>
        <strain evidence="3">VT107</strain>
    </source>
</reference>
<dbReference type="EMBL" id="JANPWZ010001163">
    <property type="protein sequence ID" value="KAJ3568170.1"/>
    <property type="molecule type" value="Genomic_DNA"/>
</dbReference>
<dbReference type="Pfam" id="PF07938">
    <property type="entry name" value="Fungal_lectin"/>
    <property type="match status" value="1"/>
</dbReference>
<feature type="region of interest" description="Disordered" evidence="2">
    <location>
        <begin position="1"/>
        <end position="23"/>
    </location>
</feature>
<accession>A0A9W8TK20</accession>
<evidence type="ECO:0000256" key="1">
    <source>
        <dbReference type="ARBA" id="ARBA00009042"/>
    </source>
</evidence>
<dbReference type="InterPro" id="IPR012475">
    <property type="entry name" value="Fungal_lectin"/>
</dbReference>
<proteinExistence type="inferred from homology"/>
<sequence length="565" mass="63574">MSLTPVHDIKVPSQMPEPIPTPQQSTQFHLAAVSFVYPPSPWTLRQCVCGKHVAERPEKLSQHIRLYYAEPSYYAHTPGCFLIKENRFIDGKGWHAPSDGLVADDAVAGSPIAAVGWWHASHDGTRFQDIYETRVYYVDANGHIRERINHTHFDPTPRDDFDTDLPKPEDLVPPTPGWRLTPLSSKLLDKESTSESFPEITPHPVTKIAAVRSDKGEIYIFYQEQDLSVRGLVLVPGKGWARRETPILGSEEVQAGAALAAVVGGWSEVRLYYITRQSTIGEVYQPDGGKWTRSELPLYTVLPTSMIATVAWNFATPLFQIRLYATGGKGEVLEYSFSRQTGGWTTGENDYSSFSQADNLSAALYPVSAVAAVLVGDGCLSKVYFHPRRFVAEWDTRAHVTTPSTITTVSERFSVRREIEQATRVKIAEEEERKRREAEEKEKERLRLEAEAKRRKEEEDARKREEAARKQREAEEERKRQQEEQARKAAAPPPLSEKDNRLKEVLKATPVGKAVTVPQGEVARRLQKKTGCEAGFEWLKTTTGWICAGKGHNLTDKEFAEIFGG</sequence>
<feature type="compositionally biased region" description="Basic and acidic residues" evidence="2">
    <location>
        <begin position="451"/>
        <end position="487"/>
    </location>
</feature>
<organism evidence="3 4">
    <name type="scientific">Xylaria arbuscula</name>
    <dbReference type="NCBI Taxonomy" id="114810"/>
    <lineage>
        <taxon>Eukaryota</taxon>
        <taxon>Fungi</taxon>
        <taxon>Dikarya</taxon>
        <taxon>Ascomycota</taxon>
        <taxon>Pezizomycotina</taxon>
        <taxon>Sordariomycetes</taxon>
        <taxon>Xylariomycetidae</taxon>
        <taxon>Xylariales</taxon>
        <taxon>Xylariaceae</taxon>
        <taxon>Xylaria</taxon>
    </lineage>
</organism>
<evidence type="ECO:0000313" key="4">
    <source>
        <dbReference type="Proteomes" id="UP001148614"/>
    </source>
</evidence>
<evidence type="ECO:0000313" key="3">
    <source>
        <dbReference type="EMBL" id="KAJ3568170.1"/>
    </source>
</evidence>
<dbReference type="Gene3D" id="2.120.10.70">
    <property type="entry name" value="Fucose-specific lectin"/>
    <property type="match status" value="2"/>
</dbReference>
<dbReference type="AlphaFoldDB" id="A0A9W8TK20"/>
<protein>
    <recommendedName>
        <fullName evidence="5">Fucose-specific lectin</fullName>
    </recommendedName>
</protein>
<comment type="similarity">
    <text evidence="1">Belongs to the fungal fucose-specific lectin family.</text>
</comment>
<dbReference type="SUPFAM" id="SSF89372">
    <property type="entry name" value="Fucose-specific lectin"/>
    <property type="match status" value="1"/>
</dbReference>
<feature type="region of interest" description="Disordered" evidence="2">
    <location>
        <begin position="451"/>
        <end position="501"/>
    </location>
</feature>
<gene>
    <name evidence="3" type="ORF">NPX13_g6515</name>
</gene>